<dbReference type="AlphaFoldDB" id="A0A9Q0J003"/>
<evidence type="ECO:0000259" key="6">
    <source>
        <dbReference type="Pfam" id="PF16528"/>
    </source>
</evidence>
<keyword evidence="3" id="KW-0268">Exocytosis</keyword>
<dbReference type="InterPro" id="IPR032403">
    <property type="entry name" value="Exo84_C"/>
</dbReference>
<dbReference type="InterPro" id="IPR016159">
    <property type="entry name" value="Cullin_repeat-like_dom_sf"/>
</dbReference>
<dbReference type="InterPro" id="IPR042560">
    <property type="entry name" value="Exo84_C_2"/>
</dbReference>
<dbReference type="GO" id="GO:0008104">
    <property type="term" value="P:intracellular protein localization"/>
    <property type="evidence" value="ECO:0007669"/>
    <property type="project" value="TreeGrafter"/>
</dbReference>
<gene>
    <name evidence="7" type="ORF">Tsubulata_004159</name>
</gene>
<dbReference type="SUPFAM" id="SSF74788">
    <property type="entry name" value="Cullin repeat-like"/>
    <property type="match status" value="1"/>
</dbReference>
<reference evidence="7" key="1">
    <citation type="submission" date="2022-02" db="EMBL/GenBank/DDBJ databases">
        <authorList>
            <person name="Henning P.M."/>
            <person name="McCubbin A.G."/>
            <person name="Shore J.S."/>
        </authorList>
    </citation>
    <scope>NUCLEOTIDE SEQUENCE</scope>
    <source>
        <strain evidence="7">F60SS</strain>
        <tissue evidence="7">Leaves</tissue>
    </source>
</reference>
<keyword evidence="8" id="KW-1185">Reference proteome</keyword>
<dbReference type="PANTHER" id="PTHR21426:SF13">
    <property type="entry name" value="OS08G0566700 PROTEIN"/>
    <property type="match status" value="1"/>
</dbReference>
<dbReference type="EMBL" id="JAKUCV010007582">
    <property type="protein sequence ID" value="KAJ4822765.1"/>
    <property type="molecule type" value="Genomic_DNA"/>
</dbReference>
<dbReference type="PANTHER" id="PTHR21426">
    <property type="entry name" value="EXOCYST COMPLEX COMPONENT 8"/>
    <property type="match status" value="1"/>
</dbReference>
<evidence type="ECO:0000256" key="5">
    <source>
        <dbReference type="SAM" id="MobiDB-lite"/>
    </source>
</evidence>
<dbReference type="GO" id="GO:0006887">
    <property type="term" value="P:exocytosis"/>
    <property type="evidence" value="ECO:0007669"/>
    <property type="project" value="UniProtKB-KW"/>
</dbReference>
<sequence length="850" mass="95136">METPPAVASTFRFRDHQDTVDSTESETSSYVTSISTENDDESEVESMTGKGIKRLCAELLEIKAESDEDFHRNIFSNYSAFVGIYEEVKDMEKELMQLKTHVSTQRRFVKDLIEGVYLKMLSEETIDSITEEPECDEEESPPLHELEILVNDFSDKLDLLIWENRIDEAIDVLEKEEENLKNLQVKDSTSLDMVRLYESVFSERKAVITKKLIMAAENSRTPAPEFQKALAGLCRLGDNDLATQLLVKFYHSRLVTGTRRLQSSQSLLHGAYIRELSKFVFSVISQAAKSFEMLYGEASPYAPELVQWINEEVEVFVGCFTKHVNKSVSEISDGLSTAVEAVHCAMSYCSLLEAQGLVLQPGLIKLIRPFMEEVLQMHLEHFRKVIGIFTGMDAWVLGRYLASGILNESSTSVVGGKQPEYCLLTSSGRKFVTLFQAITDDVAPLVALEMEGSILRALTNLFSEYITILENAMTPENVSEESGSRIILADSVPQQVSILANFTTLQRLFSSIVVILFEGINCEIINKDSADFQQRELDGCVQFIREACDRLRDDFCRNFLCRMTSPQSDCKFIPKGCSDESGDPALDHDTIPSVAFQVLFSELRKLEKLREDNVFEVEWLVELLRELIEAIFVWISANKDIWKTDGETSDFQSNQFVLDMHFLEAITLHGKYFSENPSVVETLMNSAFVSAGLDPTRNSDNDGWAIKAATEAIQRLLDMEKIESSSNDDEIAGPVEETVPDDDEDAVESLQDVHGCGSSDESVMLDEDVIASPVEPENVAYEKFHFQETSLQDLLLPLGVPQASGIGFSIPTFSAEEKETSEEAEPSSENPHNGGELDSPGLEMAYPGIG</sequence>
<keyword evidence="4" id="KW-0175">Coiled coil</keyword>
<feature type="domain" description="Exocyst component Exo84 C-terminal" evidence="6">
    <location>
        <begin position="150"/>
        <end position="357"/>
    </location>
</feature>
<dbReference type="InterPro" id="IPR033961">
    <property type="entry name" value="Exo84"/>
</dbReference>
<dbReference type="Pfam" id="PF16528">
    <property type="entry name" value="Exo84_C"/>
    <property type="match status" value="1"/>
</dbReference>
<evidence type="ECO:0000256" key="3">
    <source>
        <dbReference type="ARBA" id="ARBA00022483"/>
    </source>
</evidence>
<dbReference type="Gene3D" id="1.20.58.1210">
    <property type="entry name" value="Exo84p, N-terminal helical domain"/>
    <property type="match status" value="1"/>
</dbReference>
<name>A0A9Q0J003_9ROSI</name>
<dbReference type="OrthoDB" id="642193at2759"/>
<feature type="coiled-coil region" evidence="4">
    <location>
        <begin position="159"/>
        <end position="186"/>
    </location>
</feature>
<feature type="region of interest" description="Disordered" evidence="5">
    <location>
        <begin position="811"/>
        <end position="850"/>
    </location>
</feature>
<evidence type="ECO:0000256" key="2">
    <source>
        <dbReference type="ARBA" id="ARBA00022448"/>
    </source>
</evidence>
<comment type="similarity">
    <text evidence="1">Belongs to the EXO84 family.</text>
</comment>
<dbReference type="Pfam" id="PF08700">
    <property type="entry name" value="VPS51_Exo84_N"/>
    <property type="match status" value="1"/>
</dbReference>
<dbReference type="GO" id="GO:0006893">
    <property type="term" value="P:Golgi to plasma membrane transport"/>
    <property type="evidence" value="ECO:0007669"/>
    <property type="project" value="TreeGrafter"/>
</dbReference>
<dbReference type="GO" id="GO:0000145">
    <property type="term" value="C:exocyst"/>
    <property type="evidence" value="ECO:0007669"/>
    <property type="project" value="InterPro"/>
</dbReference>
<organism evidence="7 8">
    <name type="scientific">Turnera subulata</name>
    <dbReference type="NCBI Taxonomy" id="218843"/>
    <lineage>
        <taxon>Eukaryota</taxon>
        <taxon>Viridiplantae</taxon>
        <taxon>Streptophyta</taxon>
        <taxon>Embryophyta</taxon>
        <taxon>Tracheophyta</taxon>
        <taxon>Spermatophyta</taxon>
        <taxon>Magnoliopsida</taxon>
        <taxon>eudicotyledons</taxon>
        <taxon>Gunneridae</taxon>
        <taxon>Pentapetalae</taxon>
        <taxon>rosids</taxon>
        <taxon>fabids</taxon>
        <taxon>Malpighiales</taxon>
        <taxon>Passifloraceae</taxon>
        <taxon>Turnera</taxon>
    </lineage>
</organism>
<keyword evidence="2" id="KW-0813">Transport</keyword>
<dbReference type="Gene3D" id="1.20.58.1220">
    <property type="entry name" value="Exo84p, C-terminal helical domain"/>
    <property type="match status" value="1"/>
</dbReference>
<dbReference type="InterPro" id="IPR042561">
    <property type="entry name" value="Exo84_C_1"/>
</dbReference>
<accession>A0A9Q0J003</accession>
<feature type="region of interest" description="Disordered" evidence="5">
    <location>
        <begin position="1"/>
        <end position="46"/>
    </location>
</feature>
<evidence type="ECO:0000313" key="7">
    <source>
        <dbReference type="EMBL" id="KAJ4822765.1"/>
    </source>
</evidence>
<comment type="caution">
    <text evidence="7">The sequence shown here is derived from an EMBL/GenBank/DDBJ whole genome shotgun (WGS) entry which is preliminary data.</text>
</comment>
<protein>
    <recommendedName>
        <fullName evidence="6">Exocyst component Exo84 C-terminal domain-containing protein</fullName>
    </recommendedName>
</protein>
<evidence type="ECO:0000313" key="8">
    <source>
        <dbReference type="Proteomes" id="UP001141552"/>
    </source>
</evidence>
<dbReference type="Proteomes" id="UP001141552">
    <property type="component" value="Unassembled WGS sequence"/>
</dbReference>
<evidence type="ECO:0000256" key="1">
    <source>
        <dbReference type="ARBA" id="ARBA00007210"/>
    </source>
</evidence>
<evidence type="ECO:0000256" key="4">
    <source>
        <dbReference type="SAM" id="Coils"/>
    </source>
</evidence>
<reference evidence="7" key="2">
    <citation type="journal article" date="2023" name="Plants (Basel)">
        <title>Annotation of the Turnera subulata (Passifloraceae) Draft Genome Reveals the S-Locus Evolved after the Divergence of Turneroideae from Passifloroideae in a Stepwise Manner.</title>
        <authorList>
            <person name="Henning P.M."/>
            <person name="Roalson E.H."/>
            <person name="Mir W."/>
            <person name="McCubbin A.G."/>
            <person name="Shore J.S."/>
        </authorList>
    </citation>
    <scope>NUCLEOTIDE SEQUENCE</scope>
    <source>
        <strain evidence="7">F60SS</strain>
    </source>
</reference>
<proteinExistence type="inferred from homology"/>
<feature type="compositionally biased region" description="Low complexity" evidence="5">
    <location>
        <begin position="20"/>
        <end position="36"/>
    </location>
</feature>